<sequence>DRGFVESYGNVDVIFHSNSVEDAGLMIALAATDDRTVNKYVQFQYNPSTQSKNLALVKRLWPNHEFPEKHVDESELIRLMHEDKDNLLWGVLYAFFCMGRTNCADFRGTMLGNTIMPSDFKCATIEECLSDHSFVFSDKL</sequence>
<proteinExistence type="predicted"/>
<dbReference type="Gene3D" id="3.40.50.720">
    <property type="entry name" value="NAD(P)-binding Rossmann-like Domain"/>
    <property type="match status" value="1"/>
</dbReference>
<name>A0A7J6KNE0_PERCH</name>
<reference evidence="1 2" key="1">
    <citation type="submission" date="2020-04" db="EMBL/GenBank/DDBJ databases">
        <title>Perkinsus chesapeaki whole genome sequence.</title>
        <authorList>
            <person name="Bogema D.R."/>
        </authorList>
    </citation>
    <scope>NUCLEOTIDE SEQUENCE [LARGE SCALE GENOMIC DNA]</scope>
    <source>
        <strain evidence="1">ATCC PRA-425</strain>
    </source>
</reference>
<evidence type="ECO:0000313" key="2">
    <source>
        <dbReference type="Proteomes" id="UP000591131"/>
    </source>
</evidence>
<protein>
    <submittedName>
        <fullName evidence="1">Leucoanthocyanidin reductase</fullName>
    </submittedName>
</protein>
<accession>A0A7J6KNE0</accession>
<keyword evidence="2" id="KW-1185">Reference proteome</keyword>
<gene>
    <name evidence="1" type="primary">LAR1_2</name>
    <name evidence="1" type="ORF">FOL47_003059</name>
</gene>
<evidence type="ECO:0000313" key="1">
    <source>
        <dbReference type="EMBL" id="KAF4648570.1"/>
    </source>
</evidence>
<dbReference type="Gene3D" id="3.90.25.10">
    <property type="entry name" value="UDP-galactose 4-epimerase, domain 1"/>
    <property type="match status" value="1"/>
</dbReference>
<organism evidence="1 2">
    <name type="scientific">Perkinsus chesapeaki</name>
    <name type="common">Clam parasite</name>
    <name type="synonym">Perkinsus andrewsi</name>
    <dbReference type="NCBI Taxonomy" id="330153"/>
    <lineage>
        <taxon>Eukaryota</taxon>
        <taxon>Sar</taxon>
        <taxon>Alveolata</taxon>
        <taxon>Perkinsozoa</taxon>
        <taxon>Perkinsea</taxon>
        <taxon>Perkinsida</taxon>
        <taxon>Perkinsidae</taxon>
        <taxon>Perkinsus</taxon>
    </lineage>
</organism>
<dbReference type="AlphaFoldDB" id="A0A7J6KNE0"/>
<feature type="non-terminal residue" evidence="1">
    <location>
        <position position="1"/>
    </location>
</feature>
<dbReference type="Proteomes" id="UP000591131">
    <property type="component" value="Unassembled WGS sequence"/>
</dbReference>
<comment type="caution">
    <text evidence="1">The sequence shown here is derived from an EMBL/GenBank/DDBJ whole genome shotgun (WGS) entry which is preliminary data.</text>
</comment>
<dbReference type="EMBL" id="JAAPAO010001919">
    <property type="protein sequence ID" value="KAF4648570.1"/>
    <property type="molecule type" value="Genomic_DNA"/>
</dbReference>